<dbReference type="GO" id="GO:0003700">
    <property type="term" value="F:DNA-binding transcription factor activity"/>
    <property type="evidence" value="ECO:0007669"/>
    <property type="project" value="InterPro"/>
</dbReference>
<dbReference type="InterPro" id="IPR011711">
    <property type="entry name" value="GntR_C"/>
</dbReference>
<evidence type="ECO:0000256" key="3">
    <source>
        <dbReference type="ARBA" id="ARBA00023163"/>
    </source>
</evidence>
<reference evidence="5 6" key="1">
    <citation type="submission" date="2020-07" db="EMBL/GenBank/DDBJ databases">
        <title>Sequencing the genomes of 1000 actinobacteria strains.</title>
        <authorList>
            <person name="Klenk H.-P."/>
        </authorList>
    </citation>
    <scope>NUCLEOTIDE SEQUENCE [LARGE SCALE GENOMIC DNA]</scope>
    <source>
        <strain evidence="5 6">DSM 19082</strain>
    </source>
</reference>
<accession>A0A852RYJ5</accession>
<organism evidence="5 6">
    <name type="scientific">Nocardioides kongjuensis</name>
    <dbReference type="NCBI Taxonomy" id="349522"/>
    <lineage>
        <taxon>Bacteria</taxon>
        <taxon>Bacillati</taxon>
        <taxon>Actinomycetota</taxon>
        <taxon>Actinomycetes</taxon>
        <taxon>Propionibacteriales</taxon>
        <taxon>Nocardioidaceae</taxon>
        <taxon>Nocardioides</taxon>
    </lineage>
</organism>
<dbReference type="Pfam" id="PF07729">
    <property type="entry name" value="FCD"/>
    <property type="match status" value="1"/>
</dbReference>
<proteinExistence type="predicted"/>
<feature type="domain" description="HTH gntR-type" evidence="4">
    <location>
        <begin position="12"/>
        <end position="79"/>
    </location>
</feature>
<gene>
    <name evidence="5" type="ORF">BJ958_003188</name>
</gene>
<dbReference type="Gene3D" id="1.10.10.10">
    <property type="entry name" value="Winged helix-like DNA-binding domain superfamily/Winged helix DNA-binding domain"/>
    <property type="match status" value="1"/>
</dbReference>
<dbReference type="PANTHER" id="PTHR43537">
    <property type="entry name" value="TRANSCRIPTIONAL REGULATOR, GNTR FAMILY"/>
    <property type="match status" value="1"/>
</dbReference>
<keyword evidence="6" id="KW-1185">Reference proteome</keyword>
<dbReference type="Pfam" id="PF00392">
    <property type="entry name" value="GntR"/>
    <property type="match status" value="1"/>
</dbReference>
<keyword evidence="2 5" id="KW-0238">DNA-binding</keyword>
<comment type="caution">
    <text evidence="5">The sequence shown here is derived from an EMBL/GenBank/DDBJ whole genome shotgun (WGS) entry which is preliminary data.</text>
</comment>
<dbReference type="AlphaFoldDB" id="A0A852RYJ5"/>
<dbReference type="CDD" id="cd07377">
    <property type="entry name" value="WHTH_GntR"/>
    <property type="match status" value="1"/>
</dbReference>
<evidence type="ECO:0000256" key="1">
    <source>
        <dbReference type="ARBA" id="ARBA00023015"/>
    </source>
</evidence>
<evidence type="ECO:0000259" key="4">
    <source>
        <dbReference type="PROSITE" id="PS50949"/>
    </source>
</evidence>
<evidence type="ECO:0000256" key="2">
    <source>
        <dbReference type="ARBA" id="ARBA00023125"/>
    </source>
</evidence>
<name>A0A852RYJ5_9ACTN</name>
<dbReference type="SUPFAM" id="SSF48008">
    <property type="entry name" value="GntR ligand-binding domain-like"/>
    <property type="match status" value="1"/>
</dbReference>
<dbReference type="Proteomes" id="UP000582231">
    <property type="component" value="Unassembled WGS sequence"/>
</dbReference>
<dbReference type="Gene3D" id="1.20.120.530">
    <property type="entry name" value="GntR ligand-binding domain-like"/>
    <property type="match status" value="1"/>
</dbReference>
<keyword evidence="3" id="KW-0804">Transcription</keyword>
<dbReference type="RefSeq" id="WP_179727926.1">
    <property type="nucleotide sequence ID" value="NZ_BAABEF010000001.1"/>
</dbReference>
<dbReference type="InterPro" id="IPR036390">
    <property type="entry name" value="WH_DNA-bd_sf"/>
</dbReference>
<dbReference type="EMBL" id="JACCBF010000001">
    <property type="protein sequence ID" value="NYD31642.1"/>
    <property type="molecule type" value="Genomic_DNA"/>
</dbReference>
<evidence type="ECO:0000313" key="5">
    <source>
        <dbReference type="EMBL" id="NYD31642.1"/>
    </source>
</evidence>
<protein>
    <submittedName>
        <fullName evidence="5">DNA-binding GntR family transcriptional regulator</fullName>
    </submittedName>
</protein>
<sequence>MTSPDTLGSQFRSLRDHVVDDIRDRIVEGRLPGGHRLVERDLSAEMEVSRITIREALQQLTGEGLVVQLPRRGSVVTEFGGPEILNLLELREPLEVLAARLAAQRHDGAGAERLAAIQVACRTAVRADNLEEAATASVRFHEEIARCTGNVLLQAHMASLHGHLRRLFWMTREHQGHHVDEHARILEAILARDADHAAALAGEHVRETTEETLRLLELSPRA</sequence>
<dbReference type="SMART" id="SM00345">
    <property type="entry name" value="HTH_GNTR"/>
    <property type="match status" value="1"/>
</dbReference>
<dbReference type="PROSITE" id="PS50949">
    <property type="entry name" value="HTH_GNTR"/>
    <property type="match status" value="1"/>
</dbReference>
<dbReference type="PANTHER" id="PTHR43537:SF45">
    <property type="entry name" value="GNTR FAMILY REGULATORY PROTEIN"/>
    <property type="match status" value="1"/>
</dbReference>
<dbReference type="PRINTS" id="PR00035">
    <property type="entry name" value="HTHGNTR"/>
</dbReference>
<dbReference type="SUPFAM" id="SSF46785">
    <property type="entry name" value="Winged helix' DNA-binding domain"/>
    <property type="match status" value="1"/>
</dbReference>
<dbReference type="GO" id="GO:0003677">
    <property type="term" value="F:DNA binding"/>
    <property type="evidence" value="ECO:0007669"/>
    <property type="project" value="UniProtKB-KW"/>
</dbReference>
<dbReference type="SMART" id="SM00895">
    <property type="entry name" value="FCD"/>
    <property type="match status" value="1"/>
</dbReference>
<evidence type="ECO:0000313" key="6">
    <source>
        <dbReference type="Proteomes" id="UP000582231"/>
    </source>
</evidence>
<dbReference type="InterPro" id="IPR000524">
    <property type="entry name" value="Tscrpt_reg_HTH_GntR"/>
</dbReference>
<dbReference type="InterPro" id="IPR036388">
    <property type="entry name" value="WH-like_DNA-bd_sf"/>
</dbReference>
<keyword evidence="1" id="KW-0805">Transcription regulation</keyword>
<dbReference type="InterPro" id="IPR008920">
    <property type="entry name" value="TF_FadR/GntR_C"/>
</dbReference>